<evidence type="ECO:0000313" key="2">
    <source>
        <dbReference type="Proteomes" id="UP000479710"/>
    </source>
</evidence>
<reference evidence="1 2" key="1">
    <citation type="submission" date="2019-11" db="EMBL/GenBank/DDBJ databases">
        <title>Whole genome sequence of Oryza granulata.</title>
        <authorList>
            <person name="Li W."/>
        </authorList>
    </citation>
    <scope>NUCLEOTIDE SEQUENCE [LARGE SCALE GENOMIC DNA]</scope>
    <source>
        <strain evidence="2">cv. Menghai</strain>
        <tissue evidence="1">Leaf</tissue>
    </source>
</reference>
<keyword evidence="2" id="KW-1185">Reference proteome</keyword>
<dbReference type="EMBL" id="SPHZ02000003">
    <property type="protein sequence ID" value="KAF0926188.1"/>
    <property type="molecule type" value="Genomic_DNA"/>
</dbReference>
<sequence length="91" mass="9927">MELTVGDVGDGLRDMLLRRAPLADVPSAIYSSPAMELIRTLEGAAFVHREATTYSEIYLPDECYGLMCSPARPHLLPLVLELSSSFDGARS</sequence>
<accession>A0A6G1ENH4</accession>
<name>A0A6G1ENH4_9ORYZ</name>
<evidence type="ECO:0000313" key="1">
    <source>
        <dbReference type="EMBL" id="KAF0926188.1"/>
    </source>
</evidence>
<gene>
    <name evidence="1" type="ORF">E2562_022025</name>
</gene>
<organism evidence="1 2">
    <name type="scientific">Oryza meyeriana var. granulata</name>
    <dbReference type="NCBI Taxonomy" id="110450"/>
    <lineage>
        <taxon>Eukaryota</taxon>
        <taxon>Viridiplantae</taxon>
        <taxon>Streptophyta</taxon>
        <taxon>Embryophyta</taxon>
        <taxon>Tracheophyta</taxon>
        <taxon>Spermatophyta</taxon>
        <taxon>Magnoliopsida</taxon>
        <taxon>Liliopsida</taxon>
        <taxon>Poales</taxon>
        <taxon>Poaceae</taxon>
        <taxon>BOP clade</taxon>
        <taxon>Oryzoideae</taxon>
        <taxon>Oryzeae</taxon>
        <taxon>Oryzinae</taxon>
        <taxon>Oryza</taxon>
        <taxon>Oryza meyeriana</taxon>
    </lineage>
</organism>
<comment type="caution">
    <text evidence="1">The sequence shown here is derived from an EMBL/GenBank/DDBJ whole genome shotgun (WGS) entry which is preliminary data.</text>
</comment>
<dbReference type="AlphaFoldDB" id="A0A6G1ENH4"/>
<protein>
    <submittedName>
        <fullName evidence="1">Uncharacterized protein</fullName>
    </submittedName>
</protein>
<proteinExistence type="predicted"/>
<dbReference type="Proteomes" id="UP000479710">
    <property type="component" value="Unassembled WGS sequence"/>
</dbReference>